<evidence type="ECO:0000313" key="2">
    <source>
        <dbReference type="EMBL" id="CAJ0804193.1"/>
    </source>
</evidence>
<dbReference type="GeneID" id="34794251"/>
<evidence type="ECO:0000256" key="1">
    <source>
        <dbReference type="SAM" id="Phobius"/>
    </source>
</evidence>
<keyword evidence="1" id="KW-1133">Transmembrane helix</keyword>
<keyword evidence="1" id="KW-0472">Membrane</keyword>
<reference evidence="2" key="1">
    <citation type="submission" date="2023-07" db="EMBL/GenBank/DDBJ databases">
        <authorList>
            <person name="Peeters C."/>
        </authorList>
    </citation>
    <scope>NUCLEOTIDE SEQUENCE</scope>
    <source>
        <strain evidence="2">R-77560</strain>
    </source>
</reference>
<protein>
    <submittedName>
        <fullName evidence="2">Uncharacterized protein</fullName>
    </submittedName>
</protein>
<organism evidence="2 3">
    <name type="scientific">Ralstonia thomasii</name>
    <dbReference type="NCBI Taxonomy" id="3058596"/>
    <lineage>
        <taxon>Bacteria</taxon>
        <taxon>Pseudomonadati</taxon>
        <taxon>Pseudomonadota</taxon>
        <taxon>Betaproteobacteria</taxon>
        <taxon>Burkholderiales</taxon>
        <taxon>Burkholderiaceae</taxon>
        <taxon>Ralstonia</taxon>
    </lineage>
</organism>
<gene>
    <name evidence="2" type="ORF">R77560_04033</name>
</gene>
<feature type="transmembrane region" description="Helical" evidence="1">
    <location>
        <begin position="49"/>
        <end position="75"/>
    </location>
</feature>
<sequence>MKKFNQLWRVALVFFGDSVGALVVFAIMLGGVRGLHFLGHAIANGLPSAYLLFVDALEAIAFGADFYVSMSWVILSGAKAIKEIKNILDEA</sequence>
<dbReference type="RefSeq" id="WP_024542365.1">
    <property type="nucleotide sequence ID" value="NZ_CATZAZ010000011.1"/>
</dbReference>
<keyword evidence="1" id="KW-0812">Transmembrane</keyword>
<evidence type="ECO:0000313" key="3">
    <source>
        <dbReference type="Proteomes" id="UP001189756"/>
    </source>
</evidence>
<dbReference type="EMBL" id="CATZAZ010000011">
    <property type="protein sequence ID" value="CAJ0804193.1"/>
    <property type="molecule type" value="Genomic_DNA"/>
</dbReference>
<feature type="transmembrane region" description="Helical" evidence="1">
    <location>
        <begin position="7"/>
        <end position="29"/>
    </location>
</feature>
<proteinExistence type="predicted"/>
<dbReference type="AlphaFoldDB" id="A0AAD2BT20"/>
<dbReference type="Proteomes" id="UP001189756">
    <property type="component" value="Unassembled WGS sequence"/>
</dbReference>
<name>A0AAD2BT20_9RALS</name>
<accession>A0AAD2BT20</accession>
<comment type="caution">
    <text evidence="2">The sequence shown here is derived from an EMBL/GenBank/DDBJ whole genome shotgun (WGS) entry which is preliminary data.</text>
</comment>